<dbReference type="InterPro" id="IPR051609">
    <property type="entry name" value="NmrA/Isoflavone_reductase-like"/>
</dbReference>
<keyword evidence="6" id="KW-1185">Reference proteome</keyword>
<dbReference type="PANTHER" id="PTHR47706:SF7">
    <property type="entry name" value="CIPA-LIKE, PUTATIVE (AFU_ORTHOLOGUE AFUA_1G01630)-RELATED"/>
    <property type="match status" value="1"/>
</dbReference>
<dbReference type="HOGENOM" id="CLU_044876_1_1_1"/>
<dbReference type="AlphaFoldDB" id="A0A074VP64"/>
<dbReference type="STRING" id="1043003.A0A074VP64"/>
<dbReference type="Gene3D" id="3.40.50.720">
    <property type="entry name" value="NAD(P)-binding Rossmann-like Domain"/>
    <property type="match status" value="1"/>
</dbReference>
<dbReference type="PANTHER" id="PTHR47706">
    <property type="entry name" value="NMRA-LIKE FAMILY PROTEIN"/>
    <property type="match status" value="1"/>
</dbReference>
<dbReference type="Pfam" id="PF13460">
    <property type="entry name" value="NAD_binding_10"/>
    <property type="match status" value="1"/>
</dbReference>
<dbReference type="RefSeq" id="XP_040876510.1">
    <property type="nucleotide sequence ID" value="XM_041025227.1"/>
</dbReference>
<dbReference type="InterPro" id="IPR045312">
    <property type="entry name" value="PCBER-like"/>
</dbReference>
<keyword evidence="3" id="KW-0560">Oxidoreductase</keyword>
<feature type="domain" description="NAD(P)-binding" evidence="4">
    <location>
        <begin position="14"/>
        <end position="103"/>
    </location>
</feature>
<evidence type="ECO:0000313" key="5">
    <source>
        <dbReference type="EMBL" id="KEQ59487.1"/>
    </source>
</evidence>
<proteinExistence type="inferred from homology"/>
<gene>
    <name evidence="5" type="ORF">M437DRAFT_69165</name>
</gene>
<dbReference type="GeneID" id="63918600"/>
<evidence type="ECO:0000259" key="4">
    <source>
        <dbReference type="Pfam" id="PF13460"/>
    </source>
</evidence>
<sequence length="326" mass="35522">MVGPNHISKVAVVGAGGNCGKHIATALIATGKHTVTAVTREDSTTELPDGLHAVKTIDYENLSTLVAAFADQDAVVNTLSGYAASDAQEKLIEAAIEAGVRYILPNEWSPDTANESLVNDVFPFASKPKARQQIISKGGDKTQYIAMTTGFWYEWSLAIAPAYGFDFANRSVTFFDDGETVINTSTWPQIGRAVAALLSLPILPAKGYDRCLSDLGNQQVYISSFVVSQKDIFESVLRVTQTVKGDWSTTYEQSKQRYANGLEEIKQGKKVGFAKMMYTRVFYQDGSGNYGKSRGTLNTLLGLPHESLDEFTALAIERSKGPQWAH</sequence>
<dbReference type="InterPro" id="IPR036291">
    <property type="entry name" value="NAD(P)-bd_dom_sf"/>
</dbReference>
<organism evidence="5 6">
    <name type="scientific">Aureobasidium melanogenum (strain CBS 110374)</name>
    <name type="common">Aureobasidium pullulans var. melanogenum</name>
    <dbReference type="NCBI Taxonomy" id="1043003"/>
    <lineage>
        <taxon>Eukaryota</taxon>
        <taxon>Fungi</taxon>
        <taxon>Dikarya</taxon>
        <taxon>Ascomycota</taxon>
        <taxon>Pezizomycotina</taxon>
        <taxon>Dothideomycetes</taxon>
        <taxon>Dothideomycetidae</taxon>
        <taxon>Dothideales</taxon>
        <taxon>Saccotheciaceae</taxon>
        <taxon>Aureobasidium</taxon>
    </lineage>
</organism>
<evidence type="ECO:0000256" key="3">
    <source>
        <dbReference type="ARBA" id="ARBA00023002"/>
    </source>
</evidence>
<protein>
    <submittedName>
        <fullName evidence="5">NAD(P)-binding protein</fullName>
    </submittedName>
</protein>
<dbReference type="GO" id="GO:0016491">
    <property type="term" value="F:oxidoreductase activity"/>
    <property type="evidence" value="ECO:0007669"/>
    <property type="project" value="UniProtKB-KW"/>
</dbReference>
<dbReference type="Proteomes" id="UP000030672">
    <property type="component" value="Unassembled WGS sequence"/>
</dbReference>
<dbReference type="EMBL" id="KL584848">
    <property type="protein sequence ID" value="KEQ59487.1"/>
    <property type="molecule type" value="Genomic_DNA"/>
</dbReference>
<dbReference type="SUPFAM" id="SSF51735">
    <property type="entry name" value="NAD(P)-binding Rossmann-fold domains"/>
    <property type="match status" value="1"/>
</dbReference>
<dbReference type="CDD" id="cd05259">
    <property type="entry name" value="PCBER_SDR_a"/>
    <property type="match status" value="1"/>
</dbReference>
<evidence type="ECO:0000313" key="6">
    <source>
        <dbReference type="Proteomes" id="UP000030672"/>
    </source>
</evidence>
<evidence type="ECO:0000256" key="2">
    <source>
        <dbReference type="ARBA" id="ARBA00022857"/>
    </source>
</evidence>
<accession>A0A074VP64</accession>
<name>A0A074VP64_AURM1</name>
<comment type="similarity">
    <text evidence="1">Belongs to the NmrA-type oxidoreductase family. Isoflavone reductase subfamily.</text>
</comment>
<dbReference type="InterPro" id="IPR016040">
    <property type="entry name" value="NAD(P)-bd_dom"/>
</dbReference>
<reference evidence="5 6" key="1">
    <citation type="journal article" date="2014" name="BMC Genomics">
        <title>Genome sequencing of four Aureobasidium pullulans varieties: biotechnological potential, stress tolerance, and description of new species.</title>
        <authorList>
            <person name="Gostin Ar C."/>
            <person name="Ohm R.A."/>
            <person name="Kogej T."/>
            <person name="Sonjak S."/>
            <person name="Turk M."/>
            <person name="Zajc J."/>
            <person name="Zalar P."/>
            <person name="Grube M."/>
            <person name="Sun H."/>
            <person name="Han J."/>
            <person name="Sharma A."/>
            <person name="Chiniquy J."/>
            <person name="Ngan C.Y."/>
            <person name="Lipzen A."/>
            <person name="Barry K."/>
            <person name="Grigoriev I.V."/>
            <person name="Gunde-Cimerman N."/>
        </authorList>
    </citation>
    <scope>NUCLEOTIDE SEQUENCE [LARGE SCALE GENOMIC DNA]</scope>
    <source>
        <strain evidence="5 6">CBS 110374</strain>
    </source>
</reference>
<keyword evidence="2" id="KW-0521">NADP</keyword>
<evidence type="ECO:0000256" key="1">
    <source>
        <dbReference type="ARBA" id="ARBA00005725"/>
    </source>
</evidence>